<protein>
    <submittedName>
        <fullName evidence="1">Uncharacterized protein</fullName>
    </submittedName>
</protein>
<evidence type="ECO:0000313" key="1">
    <source>
        <dbReference type="EMBL" id="KAJ9651153.1"/>
    </source>
</evidence>
<reference evidence="1" key="1">
    <citation type="submission" date="2022-10" db="EMBL/GenBank/DDBJ databases">
        <title>Culturing micro-colonial fungi from biological soil crusts in the Mojave desert and describing Neophaeococcomyces mojavensis, and introducing the new genera and species Taxawa tesnikishii.</title>
        <authorList>
            <person name="Kurbessoian T."/>
            <person name="Stajich J.E."/>
        </authorList>
    </citation>
    <scope>NUCLEOTIDE SEQUENCE</scope>
    <source>
        <strain evidence="1">JES_112</strain>
    </source>
</reference>
<dbReference type="Proteomes" id="UP001172386">
    <property type="component" value="Unassembled WGS sequence"/>
</dbReference>
<keyword evidence="2" id="KW-1185">Reference proteome</keyword>
<gene>
    <name evidence="1" type="ORF">H2198_009554</name>
</gene>
<comment type="caution">
    <text evidence="1">The sequence shown here is derived from an EMBL/GenBank/DDBJ whole genome shotgun (WGS) entry which is preliminary data.</text>
</comment>
<dbReference type="EMBL" id="JAPDRQ010000278">
    <property type="protein sequence ID" value="KAJ9651153.1"/>
    <property type="molecule type" value="Genomic_DNA"/>
</dbReference>
<sequence>MRINIPPATRALLLLTCFFSFVYAIARYNATSQDTTGPQNPQYWSIPYLTLVPSKSIYNPWTILTSTFVEQNIVNFLVNTTAVYLSGRYLERAWGSKDFSLVVLIAAVIPNLLVIPTYVLWGILMRNTTRADTPITGAITLQAAFLVAFKQLVPEHTVSLYKGLVKIRVKHFPAIFLLLNTIAGVVFGTDTALLLAWYGLITTWIYLRFFKHQPELAGTGTGEARIRGDASETFAFATFFPNVMQPPIAAVCDQVYILFCNLKVIEPFSDEAIASGNDQAAARGEGGLPTLMNQTRGARPMSKREEAERRRALALKALDERLNAASNSANIAAPSSLASQEQTEQASGK</sequence>
<evidence type="ECO:0000313" key="2">
    <source>
        <dbReference type="Proteomes" id="UP001172386"/>
    </source>
</evidence>
<organism evidence="1 2">
    <name type="scientific">Neophaeococcomyces mojaviensis</name>
    <dbReference type="NCBI Taxonomy" id="3383035"/>
    <lineage>
        <taxon>Eukaryota</taxon>
        <taxon>Fungi</taxon>
        <taxon>Dikarya</taxon>
        <taxon>Ascomycota</taxon>
        <taxon>Pezizomycotina</taxon>
        <taxon>Eurotiomycetes</taxon>
        <taxon>Chaetothyriomycetidae</taxon>
        <taxon>Chaetothyriales</taxon>
        <taxon>Chaetothyriales incertae sedis</taxon>
        <taxon>Neophaeococcomyces</taxon>
    </lineage>
</organism>
<name>A0ACC2ZU53_9EURO</name>
<accession>A0ACC2ZU53</accession>
<proteinExistence type="predicted"/>